<accession>A0ABR5AGV1</accession>
<reference evidence="1 2" key="1">
    <citation type="submission" date="2014-12" db="EMBL/GenBank/DDBJ databases">
        <title>Draft genome sequence of Paenibacillus kamchatkensis strain B-2647.</title>
        <authorList>
            <person name="Karlyshev A.V."/>
            <person name="Kudryashova E.B."/>
        </authorList>
    </citation>
    <scope>NUCLEOTIDE SEQUENCE [LARGE SCALE GENOMIC DNA]</scope>
    <source>
        <strain evidence="1 2">VKM B-2647</strain>
    </source>
</reference>
<proteinExistence type="predicted"/>
<comment type="caution">
    <text evidence="1">The sequence shown here is derived from an EMBL/GenBank/DDBJ whole genome shotgun (WGS) entry which is preliminary data.</text>
</comment>
<evidence type="ECO:0000313" key="1">
    <source>
        <dbReference type="EMBL" id="KIL40274.1"/>
    </source>
</evidence>
<dbReference type="EMBL" id="JXAK01000023">
    <property type="protein sequence ID" value="KIL40274.1"/>
    <property type="molecule type" value="Genomic_DNA"/>
</dbReference>
<dbReference type="Proteomes" id="UP000031967">
    <property type="component" value="Unassembled WGS sequence"/>
</dbReference>
<evidence type="ECO:0000313" key="2">
    <source>
        <dbReference type="Proteomes" id="UP000031967"/>
    </source>
</evidence>
<gene>
    <name evidence="1" type="ORF">SD70_14310</name>
</gene>
<name>A0ABR5AGV1_9BACL</name>
<sequence>MEGLFVDLFLYIFSKHKYRVTTLFNLDEYYKATYQLSTNDISYRTRIKNMEPFGSAGGIGYNTQYDIYVKKRDRYVAEKALSGSTG</sequence>
<keyword evidence="2" id="KW-1185">Reference proteome</keyword>
<organism evidence="1 2">
    <name type="scientific">Gordoniibacillus kamchatkensis</name>
    <dbReference type="NCBI Taxonomy" id="1590651"/>
    <lineage>
        <taxon>Bacteria</taxon>
        <taxon>Bacillati</taxon>
        <taxon>Bacillota</taxon>
        <taxon>Bacilli</taxon>
        <taxon>Bacillales</taxon>
        <taxon>Paenibacillaceae</taxon>
        <taxon>Gordoniibacillus</taxon>
    </lineage>
</organism>
<protein>
    <submittedName>
        <fullName evidence="1">Uncharacterized protein</fullName>
    </submittedName>
</protein>